<dbReference type="STRING" id="1076935.U4LQQ2"/>
<dbReference type="PROSITE" id="PS50297">
    <property type="entry name" value="ANK_REP_REGION"/>
    <property type="match status" value="1"/>
</dbReference>
<dbReference type="AlphaFoldDB" id="U4LQQ2"/>
<feature type="repeat" description="ANK" evidence="3">
    <location>
        <begin position="61"/>
        <end position="93"/>
    </location>
</feature>
<gene>
    <name evidence="4" type="ORF">PCON_06292</name>
</gene>
<keyword evidence="2 3" id="KW-0040">ANK repeat</keyword>
<dbReference type="SUPFAM" id="SSF48403">
    <property type="entry name" value="Ankyrin repeat"/>
    <property type="match status" value="1"/>
</dbReference>
<feature type="repeat" description="ANK" evidence="3">
    <location>
        <begin position="1"/>
        <end position="27"/>
    </location>
</feature>
<dbReference type="InterPro" id="IPR002110">
    <property type="entry name" value="Ankyrin_rpt"/>
</dbReference>
<accession>U4LQQ2</accession>
<protein>
    <submittedName>
        <fullName evidence="4">Similar to Ankyrin repeat domain-containing protein 50 acc. no. Q9ULJ7</fullName>
    </submittedName>
</protein>
<dbReference type="PANTHER" id="PTHR24198:SF165">
    <property type="entry name" value="ANKYRIN REPEAT-CONTAINING PROTEIN-RELATED"/>
    <property type="match status" value="1"/>
</dbReference>
<keyword evidence="1" id="KW-0677">Repeat</keyword>
<reference evidence="4 5" key="1">
    <citation type="journal article" date="2013" name="PLoS Genet.">
        <title>The genome and development-dependent transcriptomes of Pyronema confluens: a window into fungal evolution.</title>
        <authorList>
            <person name="Traeger S."/>
            <person name="Altegoer F."/>
            <person name="Freitag M."/>
            <person name="Gabaldon T."/>
            <person name="Kempken F."/>
            <person name="Kumar A."/>
            <person name="Marcet-Houben M."/>
            <person name="Poggeler S."/>
            <person name="Stajich J.E."/>
            <person name="Nowrousian M."/>
        </authorList>
    </citation>
    <scope>NUCLEOTIDE SEQUENCE [LARGE SCALE GENOMIC DNA]</scope>
    <source>
        <strain evidence="5">CBS 100304</strain>
        <tissue evidence="4">Vegetative mycelium</tissue>
    </source>
</reference>
<sequence length="131" mass="14519">MIASIKGHEQVIEFLLECGADLNRQCRHGRTALSYLAEYGRDNIILMLLKKAPNIDLPDLGAQIPLLRAALKEHISTVCLLLENDADVHLRDRDGLTPLCHASQNQHTSLALLLLEKSASRKSAPIPCYVQ</sequence>
<evidence type="ECO:0000256" key="1">
    <source>
        <dbReference type="ARBA" id="ARBA00022737"/>
    </source>
</evidence>
<dbReference type="OrthoDB" id="4772757at2759"/>
<name>U4LQQ2_PYROM</name>
<feature type="repeat" description="ANK" evidence="3">
    <location>
        <begin position="28"/>
        <end position="60"/>
    </location>
</feature>
<dbReference type="Proteomes" id="UP000018144">
    <property type="component" value="Unassembled WGS sequence"/>
</dbReference>
<evidence type="ECO:0000313" key="5">
    <source>
        <dbReference type="Proteomes" id="UP000018144"/>
    </source>
</evidence>
<dbReference type="Gene3D" id="1.25.40.20">
    <property type="entry name" value="Ankyrin repeat-containing domain"/>
    <property type="match status" value="1"/>
</dbReference>
<dbReference type="EMBL" id="HF935309">
    <property type="protein sequence ID" value="CCX29631.1"/>
    <property type="molecule type" value="Genomic_DNA"/>
</dbReference>
<evidence type="ECO:0000313" key="4">
    <source>
        <dbReference type="EMBL" id="CCX29631.1"/>
    </source>
</evidence>
<dbReference type="PANTHER" id="PTHR24198">
    <property type="entry name" value="ANKYRIN REPEAT AND PROTEIN KINASE DOMAIN-CONTAINING PROTEIN"/>
    <property type="match status" value="1"/>
</dbReference>
<dbReference type="OMA" id="DEYSCCE"/>
<dbReference type="eggNOG" id="KOG0504">
    <property type="taxonomic scope" value="Eukaryota"/>
</dbReference>
<organism evidence="4 5">
    <name type="scientific">Pyronema omphalodes (strain CBS 100304)</name>
    <name type="common">Pyronema confluens</name>
    <dbReference type="NCBI Taxonomy" id="1076935"/>
    <lineage>
        <taxon>Eukaryota</taxon>
        <taxon>Fungi</taxon>
        <taxon>Dikarya</taxon>
        <taxon>Ascomycota</taxon>
        <taxon>Pezizomycotina</taxon>
        <taxon>Pezizomycetes</taxon>
        <taxon>Pezizales</taxon>
        <taxon>Pyronemataceae</taxon>
        <taxon>Pyronema</taxon>
    </lineage>
</organism>
<dbReference type="PROSITE" id="PS50088">
    <property type="entry name" value="ANK_REPEAT"/>
    <property type="match status" value="3"/>
</dbReference>
<keyword evidence="5" id="KW-1185">Reference proteome</keyword>
<dbReference type="SMART" id="SM00248">
    <property type="entry name" value="ANK"/>
    <property type="match status" value="4"/>
</dbReference>
<dbReference type="InterPro" id="IPR036770">
    <property type="entry name" value="Ankyrin_rpt-contain_sf"/>
</dbReference>
<proteinExistence type="predicted"/>
<evidence type="ECO:0000256" key="3">
    <source>
        <dbReference type="PROSITE-ProRule" id="PRU00023"/>
    </source>
</evidence>
<dbReference type="Pfam" id="PF12796">
    <property type="entry name" value="Ank_2"/>
    <property type="match status" value="2"/>
</dbReference>
<evidence type="ECO:0000256" key="2">
    <source>
        <dbReference type="ARBA" id="ARBA00023043"/>
    </source>
</evidence>